<dbReference type="PANTHER" id="PTHR43133">
    <property type="entry name" value="RNA POLYMERASE ECF-TYPE SIGMA FACTO"/>
    <property type="match status" value="1"/>
</dbReference>
<dbReference type="AlphaFoldDB" id="A0A5K7X3W6"/>
<dbReference type="SUPFAM" id="SSF88946">
    <property type="entry name" value="Sigma2 domain of RNA polymerase sigma factors"/>
    <property type="match status" value="1"/>
</dbReference>
<evidence type="ECO:0000259" key="5">
    <source>
        <dbReference type="Pfam" id="PF04542"/>
    </source>
</evidence>
<dbReference type="NCBIfam" id="TIGR02989">
    <property type="entry name" value="Sig-70_gvs1"/>
    <property type="match status" value="1"/>
</dbReference>
<dbReference type="Gene3D" id="1.10.10.10">
    <property type="entry name" value="Winged helix-like DNA-binding domain superfamily/Winged helix DNA-binding domain"/>
    <property type="match status" value="1"/>
</dbReference>
<dbReference type="KEGG" id="lpav:PLANPX_0832"/>
<name>A0A5K7X3W6_9BACT</name>
<keyword evidence="8" id="KW-1185">Reference proteome</keyword>
<dbReference type="GO" id="GO:0016987">
    <property type="term" value="F:sigma factor activity"/>
    <property type="evidence" value="ECO:0007669"/>
    <property type="project" value="UniProtKB-KW"/>
</dbReference>
<dbReference type="InterPro" id="IPR013324">
    <property type="entry name" value="RNA_pol_sigma_r3/r4-like"/>
</dbReference>
<dbReference type="InterPro" id="IPR014331">
    <property type="entry name" value="RNA_pol_sigma70_ECF_RHOBA"/>
</dbReference>
<dbReference type="Gene3D" id="1.10.1740.10">
    <property type="match status" value="1"/>
</dbReference>
<reference evidence="8" key="1">
    <citation type="submission" date="2019-10" db="EMBL/GenBank/DDBJ databases">
        <title>Lacipirellula parvula gen. nov., sp. nov., representing a lineage of planctomycetes widespread in freshwater anoxic habitats, and description of the family Lacipirellulaceae.</title>
        <authorList>
            <person name="Dedysh S.N."/>
            <person name="Kulichevskaya I.S."/>
            <person name="Beletsky A.V."/>
            <person name="Rakitin A.L."/>
            <person name="Mardanov A.V."/>
            <person name="Ivanova A.A."/>
            <person name="Saltykova V.X."/>
            <person name="Rijpstra W.I.C."/>
            <person name="Sinninghe Damste J.S."/>
            <person name="Ravin N.V."/>
        </authorList>
    </citation>
    <scope>NUCLEOTIDE SEQUENCE [LARGE SCALE GENOMIC DNA]</scope>
    <source>
        <strain evidence="8">PX69</strain>
    </source>
</reference>
<evidence type="ECO:0000256" key="2">
    <source>
        <dbReference type="ARBA" id="ARBA00023015"/>
    </source>
</evidence>
<dbReference type="InterPro" id="IPR014284">
    <property type="entry name" value="RNA_pol_sigma-70_dom"/>
</dbReference>
<evidence type="ECO:0000256" key="3">
    <source>
        <dbReference type="ARBA" id="ARBA00023082"/>
    </source>
</evidence>
<keyword evidence="3" id="KW-0731">Sigma factor</keyword>
<dbReference type="EMBL" id="AP021861">
    <property type="protein sequence ID" value="BBO31220.1"/>
    <property type="molecule type" value="Genomic_DNA"/>
</dbReference>
<organism evidence="7 8">
    <name type="scientific">Lacipirellula parvula</name>
    <dbReference type="NCBI Taxonomy" id="2650471"/>
    <lineage>
        <taxon>Bacteria</taxon>
        <taxon>Pseudomonadati</taxon>
        <taxon>Planctomycetota</taxon>
        <taxon>Planctomycetia</taxon>
        <taxon>Pirellulales</taxon>
        <taxon>Lacipirellulaceae</taxon>
        <taxon>Lacipirellula</taxon>
    </lineage>
</organism>
<dbReference type="Proteomes" id="UP000326837">
    <property type="component" value="Chromosome"/>
</dbReference>
<dbReference type="Pfam" id="PF04542">
    <property type="entry name" value="Sigma70_r2"/>
    <property type="match status" value="1"/>
</dbReference>
<dbReference type="GO" id="GO:0006352">
    <property type="term" value="P:DNA-templated transcription initiation"/>
    <property type="evidence" value="ECO:0007669"/>
    <property type="project" value="InterPro"/>
</dbReference>
<accession>A0A5K7X3W6</accession>
<dbReference type="Pfam" id="PF08281">
    <property type="entry name" value="Sigma70_r4_2"/>
    <property type="match status" value="1"/>
</dbReference>
<sequence>MDQFAAAPAPRYNEFIVEFSKNSRRVYGYIRTLAPNVNDANEVYQNVSLVLWNKFDEFLPGTNFFAWACQIAMFEVRKLRDAKARAKIFSDESLEALSAEFQSRDDNAAARIDALLECLDKLPAADRTLIDQRYFGDRKPPEIAQQIGRSLASVYRALARIHDLLLICVQRKVS</sequence>
<evidence type="ECO:0000256" key="1">
    <source>
        <dbReference type="ARBA" id="ARBA00010641"/>
    </source>
</evidence>
<evidence type="ECO:0000256" key="4">
    <source>
        <dbReference type="ARBA" id="ARBA00023163"/>
    </source>
</evidence>
<keyword evidence="4" id="KW-0804">Transcription</keyword>
<dbReference type="InterPro" id="IPR039425">
    <property type="entry name" value="RNA_pol_sigma-70-like"/>
</dbReference>
<evidence type="ECO:0000313" key="8">
    <source>
        <dbReference type="Proteomes" id="UP000326837"/>
    </source>
</evidence>
<dbReference type="InterPro" id="IPR007627">
    <property type="entry name" value="RNA_pol_sigma70_r2"/>
</dbReference>
<dbReference type="GO" id="GO:0003677">
    <property type="term" value="F:DNA binding"/>
    <property type="evidence" value="ECO:0007669"/>
    <property type="project" value="InterPro"/>
</dbReference>
<feature type="domain" description="RNA polymerase sigma factor 70 region 4 type 2" evidence="6">
    <location>
        <begin position="113"/>
        <end position="160"/>
    </location>
</feature>
<proteinExistence type="inferred from homology"/>
<dbReference type="PANTHER" id="PTHR43133:SF51">
    <property type="entry name" value="RNA POLYMERASE SIGMA FACTOR"/>
    <property type="match status" value="1"/>
</dbReference>
<gene>
    <name evidence="7" type="ORF">PLANPX_0832</name>
</gene>
<feature type="domain" description="RNA polymerase sigma-70 region 2" evidence="5">
    <location>
        <begin position="20"/>
        <end position="80"/>
    </location>
</feature>
<keyword evidence="2" id="KW-0805">Transcription regulation</keyword>
<evidence type="ECO:0008006" key="9">
    <source>
        <dbReference type="Google" id="ProtNLM"/>
    </source>
</evidence>
<dbReference type="InterPro" id="IPR036388">
    <property type="entry name" value="WH-like_DNA-bd_sf"/>
</dbReference>
<dbReference type="InterPro" id="IPR013325">
    <property type="entry name" value="RNA_pol_sigma_r2"/>
</dbReference>
<protein>
    <recommendedName>
        <fullName evidence="9">RNA polymerase ECF-type sigma factor</fullName>
    </recommendedName>
</protein>
<evidence type="ECO:0000259" key="6">
    <source>
        <dbReference type="Pfam" id="PF08281"/>
    </source>
</evidence>
<evidence type="ECO:0000313" key="7">
    <source>
        <dbReference type="EMBL" id="BBO31220.1"/>
    </source>
</evidence>
<dbReference type="InterPro" id="IPR013249">
    <property type="entry name" value="RNA_pol_sigma70_r4_t2"/>
</dbReference>
<comment type="similarity">
    <text evidence="1">Belongs to the sigma-70 factor family. ECF subfamily.</text>
</comment>
<dbReference type="RefSeq" id="WP_152097401.1">
    <property type="nucleotide sequence ID" value="NZ_AP021861.1"/>
</dbReference>
<dbReference type="SUPFAM" id="SSF88659">
    <property type="entry name" value="Sigma3 and sigma4 domains of RNA polymerase sigma factors"/>
    <property type="match status" value="1"/>
</dbReference>
<dbReference type="NCBIfam" id="TIGR02937">
    <property type="entry name" value="sigma70-ECF"/>
    <property type="match status" value="1"/>
</dbReference>